<sequence length="895" mass="99860">MISAHLLSRQATRPGQGPLPRFTSHSTALLLQRSLGGQGLPVTHRRVTRAWESTTSTGSHKESGHIDTSENESLLFFNNLFPLKLSSVLLWRPWTSEDLLHRFESSTYSFIDPVRLVKRALNTHDQVPINVTEIIPRLKDGGAFVKFTYPSDMSAAEVESKLSKFLQNNPIKPWFNPFGRIQTGLVEGVPWLEDLYRLPRSRIRVEFVAAKHDESPAELSQETLYSIFRKYGKISEITSQPMDSKVLPRYAYIDFVLVRDAIMARNCMHGFVLREEGSKNATKLRLSYEQRVKAHHIWAWFTSHPRIVIPIVAALIAAFTVAVFDPIREFFVKAHVQKYFEFTNSRLYKWFKSQTSDILAFRRHKSEDAGLNALFTHRKDLIDSVQTGLLESVDTFTVVHGPRGSGKKELILDQVLKGRGDVLVIDCKPIVEARGEAGTIRRLAFEVGYRPVFSWSNNISSLVDLAVQSTTGAKANFSENLESQVVKILQTTASALKQVGLSARKKEDKDADLSEDAWLEAHPERRPVIVIDHFLHKSEEKGVIYDRIADWAAALVQSNIAHVIFLTDDASYSKPLQRSLPDRVFRSVTLGDLSPEVAKKFVISQLQTDTKFAHDGQQESSPDNDEDSDHKSKKEKKNDQPEPLDPQLLAELDTSISFLGGRLTDLQVLARRLKIGQSPQKAVSEIIDSAASDILRMFLLSTKSPPPSPSSSSSSSSSSPDTSKEKKYTTPQAWFLISQLASSTSPSHSLSYNSILLSPPFSTSSSPIPPESALEALANAELITITTSPSGLPSSIRASKPLYQAAFEKLASDATIKARMDLLMLQELMRVEERKVREVEEELVMMVGLMGVRPGEVSERVEYLLGKMRRGQGLVGELEREVGGLKGRLSTSGDG</sequence>
<dbReference type="Pfam" id="PF00076">
    <property type="entry name" value="RRM_1"/>
    <property type="match status" value="1"/>
</dbReference>
<evidence type="ECO:0000256" key="4">
    <source>
        <dbReference type="ARBA" id="ARBA00022664"/>
    </source>
</evidence>
<evidence type="ECO:0000256" key="10">
    <source>
        <dbReference type="ARBA" id="ARBA00023128"/>
    </source>
</evidence>
<dbReference type="CDD" id="cd12433">
    <property type="entry name" value="RRM_Yme2p_like"/>
    <property type="match status" value="1"/>
</dbReference>
<dbReference type="InterPro" id="IPR018850">
    <property type="entry name" value="Mt_escape_2_C"/>
</dbReference>
<name>A0AAE0P2L6_SORBR</name>
<evidence type="ECO:0000313" key="18">
    <source>
        <dbReference type="Proteomes" id="UP001281003"/>
    </source>
</evidence>
<evidence type="ECO:0000256" key="14">
    <source>
        <dbReference type="RuleBase" id="RU367108"/>
    </source>
</evidence>
<dbReference type="FunFam" id="3.30.70.330:FF:000959">
    <property type="entry name" value="Mitochondrial escape protein 2"/>
    <property type="match status" value="1"/>
</dbReference>
<organism evidence="17 18">
    <name type="scientific">Sordaria brevicollis</name>
    <dbReference type="NCBI Taxonomy" id="83679"/>
    <lineage>
        <taxon>Eukaryota</taxon>
        <taxon>Fungi</taxon>
        <taxon>Dikarya</taxon>
        <taxon>Ascomycota</taxon>
        <taxon>Pezizomycotina</taxon>
        <taxon>Sordariomycetes</taxon>
        <taxon>Sordariomycetidae</taxon>
        <taxon>Sordariales</taxon>
        <taxon>Sordariaceae</taxon>
        <taxon>Sordaria</taxon>
    </lineage>
</organism>
<evidence type="ECO:0000256" key="13">
    <source>
        <dbReference type="PROSITE-ProRule" id="PRU00176"/>
    </source>
</evidence>
<dbReference type="EMBL" id="JAUTDP010000011">
    <property type="protein sequence ID" value="KAK3392233.1"/>
    <property type="molecule type" value="Genomic_DNA"/>
</dbReference>
<accession>A0AAE0P2L6</accession>
<protein>
    <recommendedName>
        <fullName evidence="3 14">Mitochondrial escape protein 2</fullName>
    </recommendedName>
</protein>
<feature type="region of interest" description="Disordered" evidence="15">
    <location>
        <begin position="611"/>
        <end position="645"/>
    </location>
</feature>
<evidence type="ECO:0000256" key="9">
    <source>
        <dbReference type="ARBA" id="ARBA00022989"/>
    </source>
</evidence>
<dbReference type="SUPFAM" id="SSF54928">
    <property type="entry name" value="RNA-binding domain, RBD"/>
    <property type="match status" value="1"/>
</dbReference>
<dbReference type="GO" id="GO:0006397">
    <property type="term" value="P:mRNA processing"/>
    <property type="evidence" value="ECO:0007669"/>
    <property type="project" value="UniProtKB-UniRule"/>
</dbReference>
<dbReference type="PROSITE" id="PS50102">
    <property type="entry name" value="RRM"/>
    <property type="match status" value="1"/>
</dbReference>
<keyword evidence="5" id="KW-0812">Transmembrane</keyword>
<feature type="region of interest" description="Disordered" evidence="15">
    <location>
        <begin position="1"/>
        <end position="20"/>
    </location>
</feature>
<dbReference type="InterPro" id="IPR000504">
    <property type="entry name" value="RRM_dom"/>
</dbReference>
<keyword evidence="9" id="KW-1133">Transmembrane helix</keyword>
<evidence type="ECO:0000256" key="8">
    <source>
        <dbReference type="ARBA" id="ARBA00022946"/>
    </source>
</evidence>
<evidence type="ECO:0000313" key="17">
    <source>
        <dbReference type="EMBL" id="KAK3392233.1"/>
    </source>
</evidence>
<evidence type="ECO:0000256" key="15">
    <source>
        <dbReference type="SAM" id="MobiDB-lite"/>
    </source>
</evidence>
<dbReference type="AlphaFoldDB" id="A0AAE0P2L6"/>
<gene>
    <name evidence="17" type="ORF">B0T20DRAFT_509718</name>
</gene>
<evidence type="ECO:0000256" key="12">
    <source>
        <dbReference type="ARBA" id="ARBA00025276"/>
    </source>
</evidence>
<evidence type="ECO:0000256" key="6">
    <source>
        <dbReference type="ARBA" id="ARBA00022792"/>
    </source>
</evidence>
<proteinExistence type="inferred from homology"/>
<feature type="domain" description="RRM" evidence="16">
    <location>
        <begin position="201"/>
        <end position="291"/>
    </location>
</feature>
<evidence type="ECO:0000256" key="2">
    <source>
        <dbReference type="ARBA" id="ARBA00010320"/>
    </source>
</evidence>
<dbReference type="InterPro" id="IPR034260">
    <property type="entry name" value="Yme2_RRM"/>
</dbReference>
<evidence type="ECO:0000259" key="16">
    <source>
        <dbReference type="PROSITE" id="PS50102"/>
    </source>
</evidence>
<dbReference type="Proteomes" id="UP001281003">
    <property type="component" value="Unassembled WGS sequence"/>
</dbReference>
<keyword evidence="18" id="KW-1185">Reference proteome</keyword>
<feature type="region of interest" description="Disordered" evidence="15">
    <location>
        <begin position="47"/>
        <end position="66"/>
    </location>
</feature>
<keyword evidence="7 13" id="KW-0694">RNA-binding</keyword>
<keyword evidence="4 14" id="KW-0507">mRNA processing</keyword>
<reference evidence="17" key="1">
    <citation type="journal article" date="2023" name="Mol. Phylogenet. Evol.">
        <title>Genome-scale phylogeny and comparative genomics of the fungal order Sordariales.</title>
        <authorList>
            <person name="Hensen N."/>
            <person name="Bonometti L."/>
            <person name="Westerberg I."/>
            <person name="Brannstrom I.O."/>
            <person name="Guillou S."/>
            <person name="Cros-Aarteil S."/>
            <person name="Calhoun S."/>
            <person name="Haridas S."/>
            <person name="Kuo A."/>
            <person name="Mondo S."/>
            <person name="Pangilinan J."/>
            <person name="Riley R."/>
            <person name="LaButti K."/>
            <person name="Andreopoulos B."/>
            <person name="Lipzen A."/>
            <person name="Chen C."/>
            <person name="Yan M."/>
            <person name="Daum C."/>
            <person name="Ng V."/>
            <person name="Clum A."/>
            <person name="Steindorff A."/>
            <person name="Ohm R.A."/>
            <person name="Martin F."/>
            <person name="Silar P."/>
            <person name="Natvig D.O."/>
            <person name="Lalanne C."/>
            <person name="Gautier V."/>
            <person name="Ament-Velasquez S.L."/>
            <person name="Kruys A."/>
            <person name="Hutchinson M.I."/>
            <person name="Powell A.J."/>
            <person name="Barry K."/>
            <person name="Miller A.N."/>
            <person name="Grigoriev I.V."/>
            <person name="Debuchy R."/>
            <person name="Gladieux P."/>
            <person name="Hiltunen Thoren M."/>
            <person name="Johannesson H."/>
        </authorList>
    </citation>
    <scope>NUCLEOTIDE SEQUENCE</scope>
    <source>
        <strain evidence="17">FGSC 1904</strain>
    </source>
</reference>
<dbReference type="InterPro" id="IPR035979">
    <property type="entry name" value="RBD_domain_sf"/>
</dbReference>
<dbReference type="Gene3D" id="3.30.70.330">
    <property type="match status" value="1"/>
</dbReference>
<evidence type="ECO:0000256" key="5">
    <source>
        <dbReference type="ARBA" id="ARBA00022692"/>
    </source>
</evidence>
<feature type="compositionally biased region" description="Low complexity" evidence="15">
    <location>
        <begin position="710"/>
        <end position="720"/>
    </location>
</feature>
<keyword evidence="10 14" id="KW-0496">Mitochondrion</keyword>
<evidence type="ECO:0000256" key="1">
    <source>
        <dbReference type="ARBA" id="ARBA00004434"/>
    </source>
</evidence>
<comment type="caution">
    <text evidence="17">The sequence shown here is derived from an EMBL/GenBank/DDBJ whole genome shotgun (WGS) entry which is preliminary data.</text>
</comment>
<comment type="subcellular location">
    <subcellularLocation>
        <location evidence="1 14">Mitochondrion inner membrane</location>
        <topology evidence="1 14">Single-pass membrane protein</topology>
    </subcellularLocation>
</comment>
<dbReference type="InterPro" id="IPR039627">
    <property type="entry name" value="Yme2_C"/>
</dbReference>
<keyword evidence="11" id="KW-0472">Membrane</keyword>
<evidence type="ECO:0000256" key="3">
    <source>
        <dbReference type="ARBA" id="ARBA00020222"/>
    </source>
</evidence>
<feature type="compositionally biased region" description="Basic and acidic residues" evidence="15">
    <location>
        <begin position="628"/>
        <end position="640"/>
    </location>
</feature>
<feature type="region of interest" description="Disordered" evidence="15">
    <location>
        <begin position="700"/>
        <end position="725"/>
    </location>
</feature>
<dbReference type="InterPro" id="IPR012677">
    <property type="entry name" value="Nucleotide-bd_a/b_plait_sf"/>
</dbReference>
<reference evidence="17" key="2">
    <citation type="submission" date="2023-07" db="EMBL/GenBank/DDBJ databases">
        <authorList>
            <consortium name="Lawrence Berkeley National Laboratory"/>
            <person name="Haridas S."/>
            <person name="Hensen N."/>
            <person name="Bonometti L."/>
            <person name="Westerberg I."/>
            <person name="Brannstrom I.O."/>
            <person name="Guillou S."/>
            <person name="Cros-Aarteil S."/>
            <person name="Calhoun S."/>
            <person name="Kuo A."/>
            <person name="Mondo S."/>
            <person name="Pangilinan J."/>
            <person name="Riley R."/>
            <person name="LaButti K."/>
            <person name="Andreopoulos B."/>
            <person name="Lipzen A."/>
            <person name="Chen C."/>
            <person name="Yanf M."/>
            <person name="Daum C."/>
            <person name="Ng V."/>
            <person name="Clum A."/>
            <person name="Steindorff A."/>
            <person name="Ohm R."/>
            <person name="Martin F."/>
            <person name="Silar P."/>
            <person name="Natvig D."/>
            <person name="Lalanne C."/>
            <person name="Gautier V."/>
            <person name="Ament-velasquez S.L."/>
            <person name="Kruys A."/>
            <person name="Hutchinson M.I."/>
            <person name="Powell A.J."/>
            <person name="Barry K."/>
            <person name="Miller A.N."/>
            <person name="Grigoriev I.V."/>
            <person name="Debuchy R."/>
            <person name="Gladieux P."/>
            <person name="Thoren M.H."/>
            <person name="Johannesson H."/>
        </authorList>
    </citation>
    <scope>NUCLEOTIDE SEQUENCE</scope>
    <source>
        <strain evidence="17">FGSC 1904</strain>
    </source>
</reference>
<keyword evidence="6 14" id="KW-0999">Mitochondrion inner membrane</keyword>
<dbReference type="PANTHER" id="PTHR32198:SF2">
    <property type="entry name" value="MITOCHONDRIAL ESCAPE PROTEIN 2"/>
    <property type="match status" value="1"/>
</dbReference>
<dbReference type="GO" id="GO:0005743">
    <property type="term" value="C:mitochondrial inner membrane"/>
    <property type="evidence" value="ECO:0007669"/>
    <property type="project" value="UniProtKB-SubCell"/>
</dbReference>
<dbReference type="GO" id="GO:0003723">
    <property type="term" value="F:RNA binding"/>
    <property type="evidence" value="ECO:0007669"/>
    <property type="project" value="UniProtKB-UniRule"/>
</dbReference>
<dbReference type="Pfam" id="PF10443">
    <property type="entry name" value="RNA12"/>
    <property type="match status" value="1"/>
</dbReference>
<comment type="similarity">
    <text evidence="2 14">Belongs to the YME2 family.</text>
</comment>
<evidence type="ECO:0000256" key="11">
    <source>
        <dbReference type="ARBA" id="ARBA00023136"/>
    </source>
</evidence>
<dbReference type="PANTHER" id="PTHR32198">
    <property type="entry name" value="MITOCHONDRIAL ESCAPE PROTEIN 2"/>
    <property type="match status" value="1"/>
</dbReference>
<evidence type="ECO:0000256" key="7">
    <source>
        <dbReference type="ARBA" id="ARBA00022884"/>
    </source>
</evidence>
<keyword evidence="8" id="KW-0809">Transit peptide</keyword>
<comment type="function">
    <text evidence="12 14">Plays a role in maintaining the mitochondrial genome and in controlling the mtDNA escape. Involved in the regulation of mtDNA nucleotide structure and number. May have a dispensable role in early maturation of pre-rRNA.</text>
</comment>